<feature type="chain" id="PRO_5040774693" evidence="2">
    <location>
        <begin position="20"/>
        <end position="351"/>
    </location>
</feature>
<evidence type="ECO:0000256" key="1">
    <source>
        <dbReference type="SAM" id="MobiDB-lite"/>
    </source>
</evidence>
<dbReference type="Proteomes" id="UP001150924">
    <property type="component" value="Unassembled WGS sequence"/>
</dbReference>
<reference evidence="4" key="1">
    <citation type="submission" date="2022-11" db="EMBL/GenBank/DDBJ databases">
        <title>Minimal conservation of predation-associated metabolite biosynthetic gene clusters underscores biosynthetic potential of Myxococcota including descriptions for ten novel species: Archangium lansinium sp. nov., Myxococcus landrumus sp. nov., Nannocystis bai.</title>
        <authorList>
            <person name="Ahearne A."/>
            <person name="Stevens C."/>
            <person name="Phillips K."/>
        </authorList>
    </citation>
    <scope>NUCLEOTIDE SEQUENCE</scope>
    <source>
        <strain evidence="4">Na p29</strain>
    </source>
</reference>
<dbReference type="PROSITE" id="PS51257">
    <property type="entry name" value="PROKAR_LIPOPROTEIN"/>
    <property type="match status" value="1"/>
</dbReference>
<evidence type="ECO:0000256" key="2">
    <source>
        <dbReference type="SAM" id="SignalP"/>
    </source>
</evidence>
<dbReference type="AlphaFoldDB" id="A0A9X3F0E5"/>
<feature type="compositionally biased region" description="Polar residues" evidence="1">
    <location>
        <begin position="26"/>
        <end position="35"/>
    </location>
</feature>
<dbReference type="PANTHER" id="PTHR21666">
    <property type="entry name" value="PEPTIDASE-RELATED"/>
    <property type="match status" value="1"/>
</dbReference>
<evidence type="ECO:0000313" key="4">
    <source>
        <dbReference type="EMBL" id="MCY1009063.1"/>
    </source>
</evidence>
<organism evidence="4 5">
    <name type="scientific">Nannocystis pusilla</name>
    <dbReference type="NCBI Taxonomy" id="889268"/>
    <lineage>
        <taxon>Bacteria</taxon>
        <taxon>Pseudomonadati</taxon>
        <taxon>Myxococcota</taxon>
        <taxon>Polyangia</taxon>
        <taxon>Nannocystales</taxon>
        <taxon>Nannocystaceae</taxon>
        <taxon>Nannocystis</taxon>
    </lineage>
</organism>
<dbReference type="PANTHER" id="PTHR21666:SF270">
    <property type="entry name" value="MUREIN HYDROLASE ACTIVATOR ENVC"/>
    <property type="match status" value="1"/>
</dbReference>
<dbReference type="InterPro" id="IPR016047">
    <property type="entry name" value="M23ase_b-sheet_dom"/>
</dbReference>
<dbReference type="CDD" id="cd12797">
    <property type="entry name" value="M23_peptidase"/>
    <property type="match status" value="1"/>
</dbReference>
<dbReference type="SUPFAM" id="SSF51261">
    <property type="entry name" value="Duplicated hybrid motif"/>
    <property type="match status" value="1"/>
</dbReference>
<evidence type="ECO:0000259" key="3">
    <source>
        <dbReference type="Pfam" id="PF01551"/>
    </source>
</evidence>
<dbReference type="Pfam" id="PF01551">
    <property type="entry name" value="Peptidase_M23"/>
    <property type="match status" value="1"/>
</dbReference>
<evidence type="ECO:0000313" key="5">
    <source>
        <dbReference type="Proteomes" id="UP001150924"/>
    </source>
</evidence>
<name>A0A9X3F0E5_9BACT</name>
<feature type="domain" description="M23ase beta-sheet core" evidence="3">
    <location>
        <begin position="216"/>
        <end position="316"/>
    </location>
</feature>
<feature type="compositionally biased region" description="Low complexity" evidence="1">
    <location>
        <begin position="50"/>
        <end position="102"/>
    </location>
</feature>
<comment type="caution">
    <text evidence="4">The sequence shown here is derived from an EMBL/GenBank/DDBJ whole genome shotgun (WGS) entry which is preliminary data.</text>
</comment>
<feature type="region of interest" description="Disordered" evidence="1">
    <location>
        <begin position="21"/>
        <end position="109"/>
    </location>
</feature>
<keyword evidence="2" id="KW-0732">Signal</keyword>
<sequence length="351" mass="36174">MHRRPRPWLALVVFSTACAGGGEPQATDSASSPFITLTGGDSDTSEGETDTTTTTGLPDPTTTTGTTGTTDPGELSTTTGIGPTGPDTTGDPETTTGTTGEPLDPCPQIRIVTPNDVLNVRPTPSTAMAVVGTVENGTVHDVLAIVQGENIDGADTWYQIAGPWPEGYVFGTFVECIPEQPPPDEDGFFLPLQCGTSTTITQGNNGDFSHMGNSAYAFDFSLASGTPLVAIADGTVSKLYAETMPGDPCYNGGGQECNPYTNFVTLLHNDGTGSVYAHLSAVQVSMGQVVPRGGVVGLTGSTGWSTGPHAHVARQENCGSGFCQSIPVSFEDVPDDGVPVTGEMVTSMNCP</sequence>
<dbReference type="Gene3D" id="2.30.30.40">
    <property type="entry name" value="SH3 Domains"/>
    <property type="match status" value="1"/>
</dbReference>
<dbReference type="GO" id="GO:0004222">
    <property type="term" value="F:metalloendopeptidase activity"/>
    <property type="evidence" value="ECO:0007669"/>
    <property type="project" value="TreeGrafter"/>
</dbReference>
<feature type="signal peptide" evidence="2">
    <location>
        <begin position="1"/>
        <end position="19"/>
    </location>
</feature>
<dbReference type="RefSeq" id="WP_267771722.1">
    <property type="nucleotide sequence ID" value="NZ_JAPNKE010000002.1"/>
</dbReference>
<dbReference type="EMBL" id="JAPNKE010000002">
    <property type="protein sequence ID" value="MCY1009063.1"/>
    <property type="molecule type" value="Genomic_DNA"/>
</dbReference>
<gene>
    <name evidence="4" type="ORF">OV079_26580</name>
</gene>
<proteinExistence type="predicted"/>
<keyword evidence="5" id="KW-1185">Reference proteome</keyword>
<dbReference type="Gene3D" id="2.70.70.10">
    <property type="entry name" value="Glucose Permease (Domain IIA)"/>
    <property type="match status" value="1"/>
</dbReference>
<dbReference type="InterPro" id="IPR050570">
    <property type="entry name" value="Cell_wall_metabolism_enzyme"/>
</dbReference>
<protein>
    <submittedName>
        <fullName evidence="4">Peptidoglycan DD-metalloendopeptidase family protein</fullName>
    </submittedName>
</protein>
<dbReference type="InterPro" id="IPR011055">
    <property type="entry name" value="Dup_hybrid_motif"/>
</dbReference>
<accession>A0A9X3F0E5</accession>